<dbReference type="InterPro" id="IPR015919">
    <property type="entry name" value="Cadherin-like_sf"/>
</dbReference>
<dbReference type="EMBL" id="OUNR01000017">
    <property type="protein sequence ID" value="SPP65952.1"/>
    <property type="molecule type" value="Genomic_DNA"/>
</dbReference>
<evidence type="ECO:0000256" key="2">
    <source>
        <dbReference type="ARBA" id="ARBA00022989"/>
    </source>
</evidence>
<evidence type="ECO:0000256" key="3">
    <source>
        <dbReference type="SAM" id="MobiDB-lite"/>
    </source>
</evidence>
<organism evidence="5 6">
    <name type="scientific">Nitrospira lenta</name>
    <dbReference type="NCBI Taxonomy" id="1436998"/>
    <lineage>
        <taxon>Bacteria</taxon>
        <taxon>Pseudomonadati</taxon>
        <taxon>Nitrospirota</taxon>
        <taxon>Nitrospiria</taxon>
        <taxon>Nitrospirales</taxon>
        <taxon>Nitrospiraceae</taxon>
        <taxon>Nitrospira</taxon>
    </lineage>
</organism>
<keyword evidence="2" id="KW-0472">Membrane</keyword>
<name>A0A330L8D5_9BACT</name>
<dbReference type="PANTHER" id="PTHR24026">
    <property type="entry name" value="FAT ATYPICAL CADHERIN-RELATED"/>
    <property type="match status" value="1"/>
</dbReference>
<keyword evidence="6" id="KW-1185">Reference proteome</keyword>
<dbReference type="InterPro" id="IPR002126">
    <property type="entry name" value="Cadherin-like_dom"/>
</dbReference>
<accession>A0A330L8D5</accession>
<dbReference type="InParanoid" id="A0A330L8D5"/>
<gene>
    <name evidence="5" type="ORF">NITLEN_40425</name>
</gene>
<dbReference type="Proteomes" id="UP000248168">
    <property type="component" value="Unassembled WGS sequence"/>
</dbReference>
<dbReference type="SUPFAM" id="SSF49313">
    <property type="entry name" value="Cadherin-like"/>
    <property type="match status" value="2"/>
</dbReference>
<evidence type="ECO:0000259" key="4">
    <source>
        <dbReference type="PROSITE" id="PS50268"/>
    </source>
</evidence>
<sequence>MAENATNGTVVGTVSGTDPDNGDTKTYSFTDSAGGRFAISTSTGVITVADGSLLNYESATSHTVMVRVTDSGGLTYDEAFTINLINVNEAPTSVSLSGSTVVERAATGTVVGTATASDPDAGDTHTYQLVSNAGGRFAIDSTTGVITVMDGTLLDVQAAASHTITIRTTDGGGLTHDQVLTISVTSGPPLPTAPVPGPLLPVTPVPPGPSIPTTTGGPVNPVPTEGGSPAPGPTSMPMGLPPGVVRVVTPAGVPHVIPMSVFPVGPGHVQDGEKPVVLDEERGVVAWTVVEPVLNLLHEAADQLRTQVQSPEIPLKLSEFIVKELDAMTESLEEAMEGQQDEATLVAATAAGVSIILSTGYVVWALRGGWLLASLMATMPVWRFFDPLPILVRAKEDREREGARDGRRGAPQEDERIEHLFGSSDEGRAA</sequence>
<dbReference type="Pfam" id="PF00028">
    <property type="entry name" value="Cadherin"/>
    <property type="match status" value="2"/>
</dbReference>
<reference evidence="6" key="1">
    <citation type="submission" date="2018-04" db="EMBL/GenBank/DDBJ databases">
        <authorList>
            <person name="Lucker S."/>
            <person name="Sakoula D."/>
        </authorList>
    </citation>
    <scope>NUCLEOTIDE SEQUENCE [LARGE SCALE GENOMIC DNA]</scope>
</reference>
<dbReference type="PANTHER" id="PTHR24026:SF126">
    <property type="entry name" value="PROTOCADHERIN FAT 4"/>
    <property type="match status" value="1"/>
</dbReference>
<dbReference type="AlphaFoldDB" id="A0A330L8D5"/>
<feature type="compositionally biased region" description="Low complexity" evidence="3">
    <location>
        <begin position="211"/>
        <end position="227"/>
    </location>
</feature>
<evidence type="ECO:0000256" key="1">
    <source>
        <dbReference type="ARBA" id="ARBA00022692"/>
    </source>
</evidence>
<feature type="domain" description="Cadherin" evidence="4">
    <location>
        <begin position="100"/>
        <end position="196"/>
    </location>
</feature>
<keyword evidence="2" id="KW-1133">Transmembrane helix</keyword>
<dbReference type="Gene3D" id="2.60.40.60">
    <property type="entry name" value="Cadherins"/>
    <property type="match status" value="2"/>
</dbReference>
<feature type="domain" description="Cadherin" evidence="4">
    <location>
        <begin position="1"/>
        <end position="93"/>
    </location>
</feature>
<dbReference type="PROSITE" id="PS50268">
    <property type="entry name" value="CADHERIN_2"/>
    <property type="match status" value="2"/>
</dbReference>
<evidence type="ECO:0000313" key="5">
    <source>
        <dbReference type="EMBL" id="SPP65952.1"/>
    </source>
</evidence>
<proteinExistence type="predicted"/>
<feature type="region of interest" description="Disordered" evidence="3">
    <location>
        <begin position="1"/>
        <end position="23"/>
    </location>
</feature>
<feature type="region of interest" description="Disordered" evidence="3">
    <location>
        <begin position="206"/>
        <end position="235"/>
    </location>
</feature>
<feature type="region of interest" description="Disordered" evidence="3">
    <location>
        <begin position="396"/>
        <end position="430"/>
    </location>
</feature>
<dbReference type="GO" id="GO:0007156">
    <property type="term" value="P:homophilic cell adhesion via plasma membrane adhesion molecules"/>
    <property type="evidence" value="ECO:0007669"/>
    <property type="project" value="InterPro"/>
</dbReference>
<dbReference type="GO" id="GO:0005886">
    <property type="term" value="C:plasma membrane"/>
    <property type="evidence" value="ECO:0007669"/>
    <property type="project" value="UniProtKB-SubCell"/>
</dbReference>
<feature type="compositionally biased region" description="Low complexity" evidence="3">
    <location>
        <begin position="8"/>
        <end position="17"/>
    </location>
</feature>
<dbReference type="GO" id="GO:0005509">
    <property type="term" value="F:calcium ion binding"/>
    <property type="evidence" value="ECO:0007669"/>
    <property type="project" value="InterPro"/>
</dbReference>
<dbReference type="CDD" id="cd11304">
    <property type="entry name" value="Cadherin_repeat"/>
    <property type="match status" value="2"/>
</dbReference>
<evidence type="ECO:0000313" key="6">
    <source>
        <dbReference type="Proteomes" id="UP000248168"/>
    </source>
</evidence>
<protein>
    <recommendedName>
        <fullName evidence="4">Cadherin domain-containing protein</fullName>
    </recommendedName>
</protein>
<dbReference type="SMART" id="SM00112">
    <property type="entry name" value="CA"/>
    <property type="match status" value="2"/>
</dbReference>
<keyword evidence="1" id="KW-0812">Transmembrane</keyword>